<dbReference type="Pfam" id="PF01636">
    <property type="entry name" value="APH"/>
    <property type="match status" value="1"/>
</dbReference>
<feature type="domain" description="Aminoglycoside phosphotransferase" evidence="1">
    <location>
        <begin position="139"/>
        <end position="217"/>
    </location>
</feature>
<evidence type="ECO:0000259" key="1">
    <source>
        <dbReference type="Pfam" id="PF01636"/>
    </source>
</evidence>
<dbReference type="InterPro" id="IPR002575">
    <property type="entry name" value="Aminoglycoside_PTrfase"/>
</dbReference>
<name>A0A0W0EWB8_MONRR</name>
<proteinExistence type="predicted"/>
<sequence>MPTLIEHLSHTAAVKEAEDAARSYFTSQPISARSHKEQGLFSRTLVVTLEDDTDVIVQLKDNEVDLTKVALARGLLGDIVPEMHRAKAKRVYFAYVAPIIRGTLWHLKTERKELSLEQEVRVASQIAHLISRCSLGIDSSGIVDSYVQPRLEKILEKEELTEDARLRIERLCGLTEHLKSLPLVLCHIDINSRNVILNKKARIVGLLDWEFACLLPFGMNAWCIRYLSMPCIAGKERLVERTQPMAESFWQTLTAGLSGDAQHKVVIAMQIGFVIISAFIEGLHPESLHYFVERFDWLESTFRPLCDSGALEN</sequence>
<evidence type="ECO:0000313" key="2">
    <source>
        <dbReference type="EMBL" id="KTB28353.1"/>
    </source>
</evidence>
<dbReference type="Proteomes" id="UP000054988">
    <property type="component" value="Unassembled WGS sequence"/>
</dbReference>
<protein>
    <recommendedName>
        <fullName evidence="1">Aminoglycoside phosphotransferase domain-containing protein</fullName>
    </recommendedName>
</protein>
<dbReference type="InterPro" id="IPR051678">
    <property type="entry name" value="AGP_Transferase"/>
</dbReference>
<accession>A0A0W0EWB8</accession>
<dbReference type="InterPro" id="IPR011009">
    <property type="entry name" value="Kinase-like_dom_sf"/>
</dbReference>
<organism evidence="2 3">
    <name type="scientific">Moniliophthora roreri</name>
    <name type="common">Frosty pod rot fungus</name>
    <name type="synonym">Monilia roreri</name>
    <dbReference type="NCBI Taxonomy" id="221103"/>
    <lineage>
        <taxon>Eukaryota</taxon>
        <taxon>Fungi</taxon>
        <taxon>Dikarya</taxon>
        <taxon>Basidiomycota</taxon>
        <taxon>Agaricomycotina</taxon>
        <taxon>Agaricomycetes</taxon>
        <taxon>Agaricomycetidae</taxon>
        <taxon>Agaricales</taxon>
        <taxon>Marasmiineae</taxon>
        <taxon>Marasmiaceae</taxon>
        <taxon>Moniliophthora</taxon>
    </lineage>
</organism>
<comment type="caution">
    <text evidence="2">The sequence shown here is derived from an EMBL/GenBank/DDBJ whole genome shotgun (WGS) entry which is preliminary data.</text>
</comment>
<dbReference type="PANTHER" id="PTHR21310:SF54">
    <property type="entry name" value="AMINOGLYCOSIDE PHOSPHOTRANSFERASE DOMAIN-CONTAINING PROTEIN"/>
    <property type="match status" value="1"/>
</dbReference>
<evidence type="ECO:0000313" key="3">
    <source>
        <dbReference type="Proteomes" id="UP000054988"/>
    </source>
</evidence>
<dbReference type="eggNOG" id="ENOG502SP4H">
    <property type="taxonomic scope" value="Eukaryota"/>
</dbReference>
<gene>
    <name evidence="2" type="ORF">WG66_19107</name>
</gene>
<dbReference type="EMBL" id="LATX01002485">
    <property type="protein sequence ID" value="KTB28353.1"/>
    <property type="molecule type" value="Genomic_DNA"/>
</dbReference>
<dbReference type="AlphaFoldDB" id="A0A0W0EWB8"/>
<dbReference type="PANTHER" id="PTHR21310">
    <property type="entry name" value="AMINOGLYCOSIDE PHOSPHOTRANSFERASE-RELATED-RELATED"/>
    <property type="match status" value="1"/>
</dbReference>
<dbReference type="Gene3D" id="3.90.1200.10">
    <property type="match status" value="1"/>
</dbReference>
<reference evidence="2 3" key="1">
    <citation type="submission" date="2015-12" db="EMBL/GenBank/DDBJ databases">
        <title>Draft genome sequence of Moniliophthora roreri, the causal agent of frosty pod rot of cacao.</title>
        <authorList>
            <person name="Aime M.C."/>
            <person name="Diaz-Valderrama J.R."/>
            <person name="Kijpornyongpan T."/>
            <person name="Phillips-Mora W."/>
        </authorList>
    </citation>
    <scope>NUCLEOTIDE SEQUENCE [LARGE SCALE GENOMIC DNA]</scope>
    <source>
        <strain evidence="2 3">MCA 2952</strain>
    </source>
</reference>
<dbReference type="SUPFAM" id="SSF56112">
    <property type="entry name" value="Protein kinase-like (PK-like)"/>
    <property type="match status" value="1"/>
</dbReference>